<dbReference type="InterPro" id="IPR001457">
    <property type="entry name" value="NADH_UbQ/plastoQ_OxRdtase_su6"/>
</dbReference>
<dbReference type="AlphaFoldDB" id="A0A6J7R9Q6"/>
<protein>
    <submittedName>
        <fullName evidence="2">Unannotated protein</fullName>
    </submittedName>
</protein>
<dbReference type="Gene3D" id="1.20.120.1200">
    <property type="entry name" value="NADH-ubiquinone/plastoquinone oxidoreductase chain 6, subunit NuoJ"/>
    <property type="match status" value="1"/>
</dbReference>
<dbReference type="EMBL" id="CAFBPN010000065">
    <property type="protein sequence ID" value="CAB5025380.1"/>
    <property type="molecule type" value="Genomic_DNA"/>
</dbReference>
<proteinExistence type="predicted"/>
<feature type="transmembrane region" description="Helical" evidence="1">
    <location>
        <begin position="6"/>
        <end position="24"/>
    </location>
</feature>
<feature type="transmembrane region" description="Helical" evidence="1">
    <location>
        <begin position="31"/>
        <end position="48"/>
    </location>
</feature>
<feature type="transmembrane region" description="Helical" evidence="1">
    <location>
        <begin position="60"/>
        <end position="79"/>
    </location>
</feature>
<evidence type="ECO:0000313" key="3">
    <source>
        <dbReference type="EMBL" id="CAB5059671.1"/>
    </source>
</evidence>
<sequence length="164" mass="17579">MVAQNIAFGIIAAIMVVGALRVVTVNNVVHAALWLVLVLAGAAAQYVLLTAEFVAVTQVLVYIGAVMVLFLFGTMLTRAQLGKEKKLNNTTWYLGIPASLLLLGVMIMALTSSFGNEKLPTNTELVSTQEISDQIFGPYLLPFWALSFVLLAAVIGAIVLARKD</sequence>
<keyword evidence="1" id="KW-1133">Transmembrane helix</keyword>
<dbReference type="PANTHER" id="PTHR33269">
    <property type="entry name" value="NADH-UBIQUINONE OXIDOREDUCTASE CHAIN 6"/>
    <property type="match status" value="1"/>
</dbReference>
<gene>
    <name evidence="2" type="ORF">UFOPK4098_01107</name>
    <name evidence="3" type="ORF">UFOPK4347_00215</name>
</gene>
<feature type="transmembrane region" description="Helical" evidence="1">
    <location>
        <begin position="91"/>
        <end position="115"/>
    </location>
</feature>
<keyword evidence="1" id="KW-0812">Transmembrane</keyword>
<dbReference type="PANTHER" id="PTHR33269:SF17">
    <property type="entry name" value="NADH-UBIQUINONE OXIDOREDUCTASE CHAIN 6"/>
    <property type="match status" value="1"/>
</dbReference>
<name>A0A6J7R9Q6_9ZZZZ</name>
<organism evidence="2">
    <name type="scientific">freshwater metagenome</name>
    <dbReference type="NCBI Taxonomy" id="449393"/>
    <lineage>
        <taxon>unclassified sequences</taxon>
        <taxon>metagenomes</taxon>
        <taxon>ecological metagenomes</taxon>
    </lineage>
</organism>
<dbReference type="EMBL" id="CAFBQU010000003">
    <property type="protein sequence ID" value="CAB5059671.1"/>
    <property type="molecule type" value="Genomic_DNA"/>
</dbReference>
<dbReference type="InterPro" id="IPR042106">
    <property type="entry name" value="Nuo/plastoQ_OxRdtase_6_NuoJ"/>
</dbReference>
<reference evidence="2" key="1">
    <citation type="submission" date="2020-05" db="EMBL/GenBank/DDBJ databases">
        <authorList>
            <person name="Chiriac C."/>
            <person name="Salcher M."/>
            <person name="Ghai R."/>
            <person name="Kavagutti S V."/>
        </authorList>
    </citation>
    <scope>NUCLEOTIDE SEQUENCE</scope>
</reference>
<evidence type="ECO:0000313" key="2">
    <source>
        <dbReference type="EMBL" id="CAB5025380.1"/>
    </source>
</evidence>
<dbReference type="Pfam" id="PF00499">
    <property type="entry name" value="Oxidored_q3"/>
    <property type="match status" value="1"/>
</dbReference>
<evidence type="ECO:0000256" key="1">
    <source>
        <dbReference type="SAM" id="Phobius"/>
    </source>
</evidence>
<keyword evidence="1" id="KW-0472">Membrane</keyword>
<dbReference type="GO" id="GO:0008137">
    <property type="term" value="F:NADH dehydrogenase (ubiquinone) activity"/>
    <property type="evidence" value="ECO:0007669"/>
    <property type="project" value="InterPro"/>
</dbReference>
<accession>A0A6J7R9Q6</accession>
<feature type="transmembrane region" description="Helical" evidence="1">
    <location>
        <begin position="135"/>
        <end position="161"/>
    </location>
</feature>